<dbReference type="InterPro" id="IPR016095">
    <property type="entry name" value="Ribosomal_uL1_3-a/b-sand"/>
</dbReference>
<name>A0A8E2EGS6_9PEZI</name>
<dbReference type="InterPro" id="IPR023674">
    <property type="entry name" value="Ribosomal_uL1-like"/>
</dbReference>
<dbReference type="Proteomes" id="UP000250266">
    <property type="component" value="Unassembled WGS sequence"/>
</dbReference>
<keyword evidence="3" id="KW-0689">Ribosomal protein</keyword>
<keyword evidence="1" id="KW-0175">Coiled coil</keyword>
<feature type="coiled-coil region" evidence="1">
    <location>
        <begin position="355"/>
        <end position="382"/>
    </location>
</feature>
<feature type="compositionally biased region" description="Polar residues" evidence="2">
    <location>
        <begin position="1"/>
        <end position="11"/>
    </location>
</feature>
<evidence type="ECO:0000256" key="1">
    <source>
        <dbReference type="SAM" id="Coils"/>
    </source>
</evidence>
<proteinExistence type="predicted"/>
<sequence length="407" mass="45395">MAIETRLTTKTPDGASPYNLAPDQALRAAKALVSHLKTEQQRLETSGKKNLLTSGADSSEEDAEDETPIWLILGTKKHILDKKRLKPSKIALPHSISSPATRICLITADPQRPYKDLIADPSFPTSISSRIARVIGISKLKLKYKSYESRRQLFAEYDVFLADDRIVTSMPLILGKIFYKTTAKRPVPVNLTAGVKSWKDGEGNKVKSTRENEKAVGTPAAVAREIETALSAALVHLSPSVSTAVRVAKGNMAPEAIAENVEAVVKTLTEKFVPKGWRGVRSFHIKTPTSTALPIWLADELWVDDEDVLEEKWKPAEAPKNKVNETKRKWEEWEDELLDDEDKPVRKVKKTREVIAEEDSVAKEVKLRKERLRKQKEEAIKAIEGPPIKGAEMTEKKKSKRSKVVAA</sequence>
<evidence type="ECO:0000313" key="4">
    <source>
        <dbReference type="Proteomes" id="UP000250266"/>
    </source>
</evidence>
<dbReference type="EMBL" id="KV744859">
    <property type="protein sequence ID" value="OCK83520.1"/>
    <property type="molecule type" value="Genomic_DNA"/>
</dbReference>
<evidence type="ECO:0000313" key="3">
    <source>
        <dbReference type="EMBL" id="OCK83520.1"/>
    </source>
</evidence>
<gene>
    <name evidence="3" type="ORF">K432DRAFT_467052</name>
</gene>
<dbReference type="PANTHER" id="PTHR23105">
    <property type="entry name" value="RIBOSOMAL PROTEIN L7AE FAMILY MEMBER"/>
    <property type="match status" value="1"/>
</dbReference>
<feature type="region of interest" description="Disordered" evidence="2">
    <location>
        <begin position="40"/>
        <end position="60"/>
    </location>
</feature>
<feature type="region of interest" description="Disordered" evidence="2">
    <location>
        <begin position="382"/>
        <end position="407"/>
    </location>
</feature>
<dbReference type="CDD" id="cd00403">
    <property type="entry name" value="Ribosomal_L1"/>
    <property type="match status" value="1"/>
</dbReference>
<feature type="compositionally biased region" description="Basic residues" evidence="2">
    <location>
        <begin position="397"/>
        <end position="407"/>
    </location>
</feature>
<dbReference type="SUPFAM" id="SSF56808">
    <property type="entry name" value="Ribosomal protein L1"/>
    <property type="match status" value="1"/>
</dbReference>
<dbReference type="AlphaFoldDB" id="A0A8E2EGS6"/>
<keyword evidence="3" id="KW-0687">Ribonucleoprotein</keyword>
<dbReference type="OrthoDB" id="10251727at2759"/>
<organism evidence="3 4">
    <name type="scientific">Lepidopterella palustris CBS 459.81</name>
    <dbReference type="NCBI Taxonomy" id="1314670"/>
    <lineage>
        <taxon>Eukaryota</taxon>
        <taxon>Fungi</taxon>
        <taxon>Dikarya</taxon>
        <taxon>Ascomycota</taxon>
        <taxon>Pezizomycotina</taxon>
        <taxon>Dothideomycetes</taxon>
        <taxon>Pleosporomycetidae</taxon>
        <taxon>Mytilinidiales</taxon>
        <taxon>Argynnaceae</taxon>
        <taxon>Lepidopterella</taxon>
    </lineage>
</organism>
<evidence type="ECO:0000256" key="2">
    <source>
        <dbReference type="SAM" id="MobiDB-lite"/>
    </source>
</evidence>
<dbReference type="GO" id="GO:0005840">
    <property type="term" value="C:ribosome"/>
    <property type="evidence" value="ECO:0007669"/>
    <property type="project" value="UniProtKB-KW"/>
</dbReference>
<accession>A0A8E2EGS6</accession>
<dbReference type="InterPro" id="IPR050257">
    <property type="entry name" value="eL8/uL1-like"/>
</dbReference>
<dbReference type="InterPro" id="IPR028364">
    <property type="entry name" value="Ribosomal_uL1/biogenesis"/>
</dbReference>
<dbReference type="Gene3D" id="3.40.50.790">
    <property type="match status" value="1"/>
</dbReference>
<reference evidence="3 4" key="1">
    <citation type="journal article" date="2016" name="Nat. Commun.">
        <title>Ectomycorrhizal ecology is imprinted in the genome of the dominant symbiotic fungus Cenococcum geophilum.</title>
        <authorList>
            <consortium name="DOE Joint Genome Institute"/>
            <person name="Peter M."/>
            <person name="Kohler A."/>
            <person name="Ohm R.A."/>
            <person name="Kuo A."/>
            <person name="Krutzmann J."/>
            <person name="Morin E."/>
            <person name="Arend M."/>
            <person name="Barry K.W."/>
            <person name="Binder M."/>
            <person name="Choi C."/>
            <person name="Clum A."/>
            <person name="Copeland A."/>
            <person name="Grisel N."/>
            <person name="Haridas S."/>
            <person name="Kipfer T."/>
            <person name="LaButti K."/>
            <person name="Lindquist E."/>
            <person name="Lipzen A."/>
            <person name="Maire R."/>
            <person name="Meier B."/>
            <person name="Mihaltcheva S."/>
            <person name="Molinier V."/>
            <person name="Murat C."/>
            <person name="Poggeler S."/>
            <person name="Quandt C.A."/>
            <person name="Sperisen C."/>
            <person name="Tritt A."/>
            <person name="Tisserant E."/>
            <person name="Crous P.W."/>
            <person name="Henrissat B."/>
            <person name="Nehls U."/>
            <person name="Egli S."/>
            <person name="Spatafora J.W."/>
            <person name="Grigoriev I.V."/>
            <person name="Martin F.M."/>
        </authorList>
    </citation>
    <scope>NUCLEOTIDE SEQUENCE [LARGE SCALE GENOMIC DNA]</scope>
    <source>
        <strain evidence="3 4">CBS 459.81</strain>
    </source>
</reference>
<dbReference type="GO" id="GO:0003723">
    <property type="term" value="F:RNA binding"/>
    <property type="evidence" value="ECO:0007669"/>
    <property type="project" value="InterPro"/>
</dbReference>
<keyword evidence="4" id="KW-1185">Reference proteome</keyword>
<protein>
    <submittedName>
        <fullName evidence="3">Ribosomal protein L1</fullName>
    </submittedName>
</protein>
<feature type="region of interest" description="Disordered" evidence="2">
    <location>
        <begin position="1"/>
        <end position="20"/>
    </location>
</feature>
<dbReference type="Pfam" id="PF00687">
    <property type="entry name" value="Ribosomal_L1"/>
    <property type="match status" value="1"/>
</dbReference>